<protein>
    <submittedName>
        <fullName evidence="1">Uncharacterized protein</fullName>
    </submittedName>
</protein>
<evidence type="ECO:0000313" key="1">
    <source>
        <dbReference type="EMBL" id="OGM99957.1"/>
    </source>
</evidence>
<name>A0A1F8EH35_9BACT</name>
<sequence>MAGKTVKKIRIVNYDGRLMIYGGKPMIFDIDEKERAERTLEFIGQQYVTSGPLRLEEYDYQAP</sequence>
<proteinExistence type="predicted"/>
<evidence type="ECO:0000313" key="2">
    <source>
        <dbReference type="Proteomes" id="UP000177117"/>
    </source>
</evidence>
<dbReference type="AlphaFoldDB" id="A0A1F8EH35"/>
<accession>A0A1F8EH35</accession>
<dbReference type="EMBL" id="MGJD01000032">
    <property type="protein sequence ID" value="OGM99957.1"/>
    <property type="molecule type" value="Genomic_DNA"/>
</dbReference>
<dbReference type="Proteomes" id="UP000177117">
    <property type="component" value="Unassembled WGS sequence"/>
</dbReference>
<organism evidence="1 2">
    <name type="scientific">Candidatus Yanofskybacteria bacterium RIFCSPHIGHO2_01_FULL_41_53</name>
    <dbReference type="NCBI Taxonomy" id="1802663"/>
    <lineage>
        <taxon>Bacteria</taxon>
        <taxon>Candidatus Yanofskyibacteriota</taxon>
    </lineage>
</organism>
<gene>
    <name evidence="1" type="ORF">A2650_01580</name>
</gene>
<reference evidence="1 2" key="1">
    <citation type="journal article" date="2016" name="Nat. Commun.">
        <title>Thousands of microbial genomes shed light on interconnected biogeochemical processes in an aquifer system.</title>
        <authorList>
            <person name="Anantharaman K."/>
            <person name="Brown C.T."/>
            <person name="Hug L.A."/>
            <person name="Sharon I."/>
            <person name="Castelle C.J."/>
            <person name="Probst A.J."/>
            <person name="Thomas B.C."/>
            <person name="Singh A."/>
            <person name="Wilkins M.J."/>
            <person name="Karaoz U."/>
            <person name="Brodie E.L."/>
            <person name="Williams K.H."/>
            <person name="Hubbard S.S."/>
            <person name="Banfield J.F."/>
        </authorList>
    </citation>
    <scope>NUCLEOTIDE SEQUENCE [LARGE SCALE GENOMIC DNA]</scope>
</reference>
<comment type="caution">
    <text evidence="1">The sequence shown here is derived from an EMBL/GenBank/DDBJ whole genome shotgun (WGS) entry which is preliminary data.</text>
</comment>